<comment type="caution">
    <text evidence="8">The sequence shown here is derived from an EMBL/GenBank/DDBJ whole genome shotgun (WGS) entry which is preliminary data.</text>
</comment>
<dbReference type="PATRIC" id="fig|1202534.3.peg.1478"/>
<dbReference type="PROSITE" id="PS50847">
    <property type="entry name" value="GRAM_POS_ANCHORING"/>
    <property type="match status" value="1"/>
</dbReference>
<dbReference type="RefSeq" id="WP_016206883.1">
    <property type="nucleotide sequence ID" value="NZ_ASRV01000090.1"/>
</dbReference>
<name>R9CHK3_9CLOT</name>
<feature type="domain" description="Gram-positive cocci surface proteins LPxTG" evidence="7">
    <location>
        <begin position="110"/>
        <end position="144"/>
    </location>
</feature>
<feature type="transmembrane region" description="Helical" evidence="6">
    <location>
        <begin position="121"/>
        <end position="138"/>
    </location>
</feature>
<dbReference type="NCBIfam" id="TIGR01167">
    <property type="entry name" value="LPXTG_anchor"/>
    <property type="match status" value="1"/>
</dbReference>
<sequence>MYDYEVINNKIKGVVIITKTDMKGKLLKGAEFTLYDREGNVISKEVSKEDGLVTFSNIDYGEYIIKETKAPKGYILGNKQLEIKVKSPETQNFTVKNESEKIIDKVLNVLPNTGNKFDPRAIIIVGVITALGGVYLFLRRSKIS</sequence>
<keyword evidence="6" id="KW-0812">Transmembrane</keyword>
<keyword evidence="3" id="KW-0964">Secreted</keyword>
<dbReference type="Gene3D" id="2.60.40.10">
    <property type="entry name" value="Immunoglobulins"/>
    <property type="match status" value="1"/>
</dbReference>
<keyword evidence="6" id="KW-1133">Transmembrane helix</keyword>
<dbReference type="InterPro" id="IPR013783">
    <property type="entry name" value="Ig-like_fold"/>
</dbReference>
<keyword evidence="4" id="KW-0732">Signal</keyword>
<protein>
    <submittedName>
        <fullName evidence="8">Cna B domain-containing protein</fullName>
    </submittedName>
</protein>
<dbReference type="AlphaFoldDB" id="R9CHK3"/>
<dbReference type="SUPFAM" id="SSF49478">
    <property type="entry name" value="Cna protein B-type domain"/>
    <property type="match status" value="1"/>
</dbReference>
<evidence type="ECO:0000256" key="6">
    <source>
        <dbReference type="SAM" id="Phobius"/>
    </source>
</evidence>
<dbReference type="OrthoDB" id="3194789at2"/>
<dbReference type="Pfam" id="PF17802">
    <property type="entry name" value="SpaA"/>
    <property type="match status" value="1"/>
</dbReference>
<evidence type="ECO:0000313" key="9">
    <source>
        <dbReference type="Proteomes" id="UP000013988"/>
    </source>
</evidence>
<evidence type="ECO:0000256" key="2">
    <source>
        <dbReference type="ARBA" id="ARBA00022512"/>
    </source>
</evidence>
<organism evidence="8 9">
    <name type="scientific">Clostridium sartagoforme AAU1</name>
    <dbReference type="NCBI Taxonomy" id="1202534"/>
    <lineage>
        <taxon>Bacteria</taxon>
        <taxon>Bacillati</taxon>
        <taxon>Bacillota</taxon>
        <taxon>Clostridia</taxon>
        <taxon>Eubacteriales</taxon>
        <taxon>Clostridiaceae</taxon>
        <taxon>Clostridium</taxon>
    </lineage>
</organism>
<proteinExistence type="inferred from homology"/>
<evidence type="ECO:0000256" key="1">
    <source>
        <dbReference type="ARBA" id="ARBA00007257"/>
    </source>
</evidence>
<dbReference type="PANTHER" id="PTHR36108:SF13">
    <property type="entry name" value="COLOSSIN-B-RELATED"/>
    <property type="match status" value="1"/>
</dbReference>
<evidence type="ECO:0000313" key="8">
    <source>
        <dbReference type="EMBL" id="EOR26681.1"/>
    </source>
</evidence>
<dbReference type="PANTHER" id="PTHR36108">
    <property type="entry name" value="COLOSSIN-B-RELATED"/>
    <property type="match status" value="1"/>
</dbReference>
<keyword evidence="5" id="KW-0572">Peptidoglycan-anchor</keyword>
<evidence type="ECO:0000259" key="7">
    <source>
        <dbReference type="PROSITE" id="PS50847"/>
    </source>
</evidence>
<keyword evidence="2" id="KW-0134">Cell wall</keyword>
<dbReference type="EMBL" id="ASRV01000090">
    <property type="protein sequence ID" value="EOR26681.1"/>
    <property type="molecule type" value="Genomic_DNA"/>
</dbReference>
<accession>R9CHK3</accession>
<evidence type="ECO:0000256" key="4">
    <source>
        <dbReference type="ARBA" id="ARBA00022729"/>
    </source>
</evidence>
<dbReference type="Proteomes" id="UP000013988">
    <property type="component" value="Unassembled WGS sequence"/>
</dbReference>
<comment type="similarity">
    <text evidence="1">Belongs to the serine-aspartate repeat-containing protein (SDr) family.</text>
</comment>
<evidence type="ECO:0000256" key="5">
    <source>
        <dbReference type="ARBA" id="ARBA00023088"/>
    </source>
</evidence>
<dbReference type="InterPro" id="IPR019931">
    <property type="entry name" value="LPXTG_anchor"/>
</dbReference>
<gene>
    <name evidence="8" type="ORF">A500_07389</name>
</gene>
<dbReference type="InterPro" id="IPR041033">
    <property type="entry name" value="SpaA_PFL_dom_1"/>
</dbReference>
<keyword evidence="9" id="KW-1185">Reference proteome</keyword>
<keyword evidence="6" id="KW-0472">Membrane</keyword>
<evidence type="ECO:0000256" key="3">
    <source>
        <dbReference type="ARBA" id="ARBA00022525"/>
    </source>
</evidence>
<reference evidence="8 9" key="1">
    <citation type="submission" date="2013-03" db="EMBL/GenBank/DDBJ databases">
        <title>Whole genome shotgun sequencing of Clostridium sartagoforme AAU1.</title>
        <authorList>
            <person name="Joshi C.G."/>
            <person name="Duggirala S.M."/>
            <person name="Nathani N.M."/>
            <person name="Bhatt V.D."/>
            <person name="Patel A.K."/>
            <person name="Pandya P.R."/>
            <person name="KaPatel J.A."/>
        </authorList>
    </citation>
    <scope>NUCLEOTIDE SEQUENCE [LARGE SCALE GENOMIC DNA]</scope>
    <source>
        <strain evidence="8 9">AAU1</strain>
    </source>
</reference>